<comment type="caution">
    <text evidence="10">The sequence shown here is derived from an EMBL/GenBank/DDBJ whole genome shotgun (WGS) entry which is preliminary data.</text>
</comment>
<protein>
    <recommendedName>
        <fullName evidence="9">Homeobox domain-containing protein</fullName>
    </recommendedName>
</protein>
<dbReference type="InterPro" id="IPR009057">
    <property type="entry name" value="Homeodomain-like_sf"/>
</dbReference>
<evidence type="ECO:0000313" key="11">
    <source>
        <dbReference type="Proteomes" id="UP000639338"/>
    </source>
</evidence>
<feature type="compositionally biased region" description="Low complexity" evidence="8">
    <location>
        <begin position="291"/>
        <end position="301"/>
    </location>
</feature>
<evidence type="ECO:0000256" key="5">
    <source>
        <dbReference type="ARBA" id="ARBA00023242"/>
    </source>
</evidence>
<dbReference type="CDD" id="cd00086">
    <property type="entry name" value="homeodomain"/>
    <property type="match status" value="1"/>
</dbReference>
<keyword evidence="11" id="KW-1185">Reference proteome</keyword>
<evidence type="ECO:0000256" key="4">
    <source>
        <dbReference type="ARBA" id="ARBA00023155"/>
    </source>
</evidence>
<proteinExistence type="predicted"/>
<dbReference type="InterPro" id="IPR001356">
    <property type="entry name" value="HD"/>
</dbReference>
<keyword evidence="2" id="KW-0217">Developmental protein</keyword>
<feature type="compositionally biased region" description="Polar residues" evidence="8">
    <location>
        <begin position="309"/>
        <end position="319"/>
    </location>
</feature>
<evidence type="ECO:0000313" key="10">
    <source>
        <dbReference type="EMBL" id="KAF7988068.1"/>
    </source>
</evidence>
<dbReference type="Pfam" id="PF00046">
    <property type="entry name" value="Homeodomain"/>
    <property type="match status" value="1"/>
</dbReference>
<dbReference type="Proteomes" id="UP000639338">
    <property type="component" value="Unassembled WGS sequence"/>
</dbReference>
<name>A0A835CNE9_APHGI</name>
<dbReference type="AlphaFoldDB" id="A0A835CNE9"/>
<feature type="region of interest" description="Disordered" evidence="8">
    <location>
        <begin position="291"/>
        <end position="319"/>
    </location>
</feature>
<keyword evidence="3 6" id="KW-0238">DNA-binding</keyword>
<dbReference type="SMART" id="SM00389">
    <property type="entry name" value="HOX"/>
    <property type="match status" value="1"/>
</dbReference>
<evidence type="ECO:0000256" key="7">
    <source>
        <dbReference type="RuleBase" id="RU000682"/>
    </source>
</evidence>
<dbReference type="GO" id="GO:0000981">
    <property type="term" value="F:DNA-binding transcription factor activity, RNA polymerase II-specific"/>
    <property type="evidence" value="ECO:0007669"/>
    <property type="project" value="TreeGrafter"/>
</dbReference>
<evidence type="ECO:0000256" key="1">
    <source>
        <dbReference type="ARBA" id="ARBA00004123"/>
    </source>
</evidence>
<reference evidence="10 11" key="1">
    <citation type="submission" date="2020-08" db="EMBL/GenBank/DDBJ databases">
        <title>Aphidius gifuensis genome sequencing and assembly.</title>
        <authorList>
            <person name="Du Z."/>
        </authorList>
    </citation>
    <scope>NUCLEOTIDE SEQUENCE [LARGE SCALE GENOMIC DNA]</scope>
    <source>
        <strain evidence="10">YNYX2018</strain>
        <tissue evidence="10">Adults</tissue>
    </source>
</reference>
<keyword evidence="5 6" id="KW-0539">Nucleus</keyword>
<dbReference type="SUPFAM" id="SSF46689">
    <property type="entry name" value="Homeodomain-like"/>
    <property type="match status" value="1"/>
</dbReference>
<keyword evidence="4 6" id="KW-0371">Homeobox</keyword>
<evidence type="ECO:0000256" key="2">
    <source>
        <dbReference type="ARBA" id="ARBA00022473"/>
    </source>
</evidence>
<evidence type="ECO:0000256" key="8">
    <source>
        <dbReference type="SAM" id="MobiDB-lite"/>
    </source>
</evidence>
<evidence type="ECO:0000256" key="3">
    <source>
        <dbReference type="ARBA" id="ARBA00023125"/>
    </source>
</evidence>
<feature type="domain" description="Homeobox" evidence="9">
    <location>
        <begin position="183"/>
        <end position="243"/>
    </location>
</feature>
<feature type="region of interest" description="Disordered" evidence="8">
    <location>
        <begin position="240"/>
        <end position="260"/>
    </location>
</feature>
<dbReference type="PANTHER" id="PTHR45793:SF5">
    <property type="entry name" value="HOMEOTIC PROTEIN OCELLILESS"/>
    <property type="match status" value="1"/>
</dbReference>
<gene>
    <name evidence="10" type="ORF">HCN44_007562</name>
</gene>
<dbReference type="PANTHER" id="PTHR45793">
    <property type="entry name" value="HOMEOBOX PROTEIN"/>
    <property type="match status" value="1"/>
</dbReference>
<dbReference type="EMBL" id="JACMRX010000006">
    <property type="protein sequence ID" value="KAF7988068.1"/>
    <property type="molecule type" value="Genomic_DNA"/>
</dbReference>
<dbReference type="PROSITE" id="PS50071">
    <property type="entry name" value="HOMEOBOX_2"/>
    <property type="match status" value="1"/>
</dbReference>
<evidence type="ECO:0000259" key="9">
    <source>
        <dbReference type="PROSITE" id="PS50071"/>
    </source>
</evidence>
<dbReference type="Gene3D" id="1.10.10.60">
    <property type="entry name" value="Homeodomain-like"/>
    <property type="match status" value="1"/>
</dbReference>
<feature type="compositionally biased region" description="Polar residues" evidence="8">
    <location>
        <begin position="242"/>
        <end position="260"/>
    </location>
</feature>
<accession>A0A835CNE9</accession>
<feature type="region of interest" description="Disordered" evidence="8">
    <location>
        <begin position="166"/>
        <end position="190"/>
    </location>
</feature>
<evidence type="ECO:0000256" key="6">
    <source>
        <dbReference type="PROSITE-ProRule" id="PRU00108"/>
    </source>
</evidence>
<sequence>MSSVSSIDISKSTDELWKDIYPELCELIGSNNPQPSHQVHVDMEPNLTELSVDNLIPWPTVSSTQMSLPSPSPVYSSAPRVPVTVGLGAQQNYHHVAQASSGQYHNNLVSGTQASMGPHRYPMTYMKENYAPRPTLQYHRGQMHPASHPYAHGTRANHTITSGPMHSLENGSPQRMPAGNTSKKPRRDRTTYTRAQLEVLQGLFDKDEYPSIGDREECARKINIDEARVQVWFKNRRAKCKQQGTQQKKPDSTTNNFTLSNGNEAREQMAPMLTNNVYPLPIGSVGSSASSVSSASSATIPTPSPQNPDAPTLSSTSYQHSVHQLHVDYSHSWVVPTVTPQTSVPNNNSQYTGYYNSHQYSYPGYYQPYNCNYN</sequence>
<dbReference type="GO" id="GO:0000978">
    <property type="term" value="F:RNA polymerase II cis-regulatory region sequence-specific DNA binding"/>
    <property type="evidence" value="ECO:0007669"/>
    <property type="project" value="TreeGrafter"/>
</dbReference>
<comment type="subcellular location">
    <subcellularLocation>
        <location evidence="1 6 7">Nucleus</location>
    </subcellularLocation>
</comment>
<organism evidence="10 11">
    <name type="scientific">Aphidius gifuensis</name>
    <name type="common">Parasitoid wasp</name>
    <dbReference type="NCBI Taxonomy" id="684658"/>
    <lineage>
        <taxon>Eukaryota</taxon>
        <taxon>Metazoa</taxon>
        <taxon>Ecdysozoa</taxon>
        <taxon>Arthropoda</taxon>
        <taxon>Hexapoda</taxon>
        <taxon>Insecta</taxon>
        <taxon>Pterygota</taxon>
        <taxon>Neoptera</taxon>
        <taxon>Endopterygota</taxon>
        <taxon>Hymenoptera</taxon>
        <taxon>Apocrita</taxon>
        <taxon>Ichneumonoidea</taxon>
        <taxon>Braconidae</taxon>
        <taxon>Aphidiinae</taxon>
        <taxon>Aphidius</taxon>
    </lineage>
</organism>
<dbReference type="GO" id="GO:0005634">
    <property type="term" value="C:nucleus"/>
    <property type="evidence" value="ECO:0007669"/>
    <property type="project" value="UniProtKB-SubCell"/>
</dbReference>
<dbReference type="OrthoDB" id="6159439at2759"/>
<feature type="DNA-binding region" description="Homeobox" evidence="6">
    <location>
        <begin position="185"/>
        <end position="244"/>
    </location>
</feature>